<evidence type="ECO:0000256" key="5">
    <source>
        <dbReference type="ARBA" id="ARBA00022756"/>
    </source>
</evidence>
<dbReference type="GO" id="GO:0042803">
    <property type="term" value="F:protein homodimerization activity"/>
    <property type="evidence" value="ECO:0007669"/>
    <property type="project" value="UniProtKB-ARBA"/>
</dbReference>
<dbReference type="GO" id="GO:0005829">
    <property type="term" value="C:cytosol"/>
    <property type="evidence" value="ECO:0007669"/>
    <property type="project" value="TreeGrafter"/>
</dbReference>
<dbReference type="Proteomes" id="UP000193925">
    <property type="component" value="Chromosome AFERRI"/>
</dbReference>
<keyword evidence="5 8" id="KW-0093">Biotin biosynthesis</keyword>
<feature type="binding site" evidence="8">
    <location>
        <begin position="126"/>
        <end position="129"/>
    </location>
    <ligand>
        <name>ATP</name>
        <dbReference type="ChEBI" id="CHEBI:30616"/>
    </ligand>
</feature>
<gene>
    <name evidence="8 9" type="primary">bioD</name>
    <name evidence="9" type="ORF">AFERRI_100209</name>
    <name evidence="10" type="ORF">AFERRI_50178</name>
</gene>
<dbReference type="GO" id="GO:0009102">
    <property type="term" value="P:biotin biosynthetic process"/>
    <property type="evidence" value="ECO:0007669"/>
    <property type="project" value="UniProtKB-UniRule"/>
</dbReference>
<dbReference type="RefSeq" id="WP_035190921.1">
    <property type="nucleotide sequence ID" value="NZ_CCCS020000002.1"/>
</dbReference>
<evidence type="ECO:0000256" key="6">
    <source>
        <dbReference type="ARBA" id="ARBA00022840"/>
    </source>
</evidence>
<feature type="binding site" evidence="8">
    <location>
        <begin position="213"/>
        <end position="215"/>
    </location>
    <ligand>
        <name>ATP</name>
        <dbReference type="ChEBI" id="CHEBI:30616"/>
    </ligand>
</feature>
<comment type="function">
    <text evidence="8">Catalyzes a mechanistically unusual reaction, the ATP-dependent insertion of CO2 between the N7 and N8 nitrogen atoms of 7,8-diaminopelargonic acid (DAPA, also called 7,8-diammoniononanoate) to form a ureido ring.</text>
</comment>
<evidence type="ECO:0000256" key="1">
    <source>
        <dbReference type="ARBA" id="ARBA00022490"/>
    </source>
</evidence>
<comment type="similarity">
    <text evidence="8">Belongs to the dethiobiotin synthetase family.</text>
</comment>
<dbReference type="PANTHER" id="PTHR43210:SF5">
    <property type="entry name" value="DETHIOBIOTIN SYNTHETASE"/>
    <property type="match status" value="1"/>
</dbReference>
<dbReference type="UniPathway" id="UPA00078">
    <property type="reaction ID" value="UER00161"/>
</dbReference>
<dbReference type="NCBIfam" id="TIGR00347">
    <property type="entry name" value="bioD"/>
    <property type="match status" value="1"/>
</dbReference>
<comment type="catalytic activity">
    <reaction evidence="8">
        <text>(7R,8S)-7,8-diammoniononanoate + CO2 + ATP = (4R,5S)-dethiobiotin + ADP + phosphate + 3 H(+)</text>
        <dbReference type="Rhea" id="RHEA:15805"/>
        <dbReference type="ChEBI" id="CHEBI:15378"/>
        <dbReference type="ChEBI" id="CHEBI:16526"/>
        <dbReference type="ChEBI" id="CHEBI:30616"/>
        <dbReference type="ChEBI" id="CHEBI:43474"/>
        <dbReference type="ChEBI" id="CHEBI:149469"/>
        <dbReference type="ChEBI" id="CHEBI:149473"/>
        <dbReference type="ChEBI" id="CHEBI:456216"/>
        <dbReference type="EC" id="6.3.3.3"/>
    </reaction>
</comment>
<dbReference type="Gene3D" id="3.40.50.300">
    <property type="entry name" value="P-loop containing nucleotide triphosphate hydrolases"/>
    <property type="match status" value="1"/>
</dbReference>
<dbReference type="InterPro" id="IPR004472">
    <property type="entry name" value="DTB_synth_BioD"/>
</dbReference>
<dbReference type="CDD" id="cd03109">
    <property type="entry name" value="DTBS"/>
    <property type="match status" value="1"/>
</dbReference>
<dbReference type="PIRSF" id="PIRSF006755">
    <property type="entry name" value="DTB_synth"/>
    <property type="match status" value="1"/>
</dbReference>
<keyword evidence="3 8" id="KW-0479">Metal-binding</keyword>
<protein>
    <recommendedName>
        <fullName evidence="8">ATP-dependent dethiobiotin synthetase BioD</fullName>
        <ecNumber evidence="8">6.3.3.3</ecNumber>
    </recommendedName>
    <alternativeName>
        <fullName evidence="8">DTB synthetase</fullName>
        <shortName evidence="8">DTBS</shortName>
    </alternativeName>
    <alternativeName>
        <fullName evidence="8">Dethiobiotin synthase</fullName>
    </alternativeName>
</protein>
<sequence>MTQEQRSRGQQARPARGIFITGTDTGVGKTAVTAALARLCAGYGMRVAALKPIVSGVEADGTWEDVEILRAASQPPRSVAETNLYAFAPPLAPHWAAQQAGVTVDRGRIAAFVRAQSVAMDCVLVEGAGGFLVPLGADWGFAELAEDLHFPVLLVVGLRLGAINHALLSVEAIRARGLPFAGWVANTPNLAVAEGTLETLQQCLPEPCLGVLPYIPHWSAAVLSPYLSLSASLY</sequence>
<comment type="caution">
    <text evidence="8">Lacks conserved residue(s) required for the propagation of feature annotation.</text>
</comment>
<dbReference type="AlphaFoldDB" id="A0A060UQB6"/>
<dbReference type="InterPro" id="IPR027417">
    <property type="entry name" value="P-loop_NTPase"/>
</dbReference>
<evidence type="ECO:0000256" key="2">
    <source>
        <dbReference type="ARBA" id="ARBA00022598"/>
    </source>
</evidence>
<comment type="subcellular location">
    <subcellularLocation>
        <location evidence="8">Cytoplasm</location>
    </subcellularLocation>
</comment>
<dbReference type="GO" id="GO:0004141">
    <property type="term" value="F:dethiobiotin synthase activity"/>
    <property type="evidence" value="ECO:0007669"/>
    <property type="project" value="UniProtKB-UniRule"/>
</dbReference>
<evidence type="ECO:0000313" key="10">
    <source>
        <dbReference type="EMBL" id="SMH66977.1"/>
    </source>
</evidence>
<keyword evidence="11" id="KW-1185">Reference proteome</keyword>
<dbReference type="FunFam" id="3.40.50.300:FF:000292">
    <property type="entry name" value="ATP-dependent dethiobiotin synthetase BioD"/>
    <property type="match status" value="1"/>
</dbReference>
<keyword evidence="6 8" id="KW-0067">ATP-binding</keyword>
<dbReference type="EMBL" id="LT841305">
    <property type="protein sequence ID" value="SMH66977.1"/>
    <property type="molecule type" value="Genomic_DNA"/>
</dbReference>
<feature type="binding site" evidence="8">
    <location>
        <begin position="186"/>
        <end position="187"/>
    </location>
    <ligand>
        <name>ATP</name>
        <dbReference type="ChEBI" id="CHEBI:30616"/>
    </ligand>
</feature>
<evidence type="ECO:0000313" key="9">
    <source>
        <dbReference type="EMBL" id="CDQ08774.1"/>
    </source>
</evidence>
<organism evidence="9">
    <name type="scientific">Acidithiobacillus ferrivorans</name>
    <dbReference type="NCBI Taxonomy" id="160808"/>
    <lineage>
        <taxon>Bacteria</taxon>
        <taxon>Pseudomonadati</taxon>
        <taxon>Pseudomonadota</taxon>
        <taxon>Acidithiobacillia</taxon>
        <taxon>Acidithiobacillales</taxon>
        <taxon>Acidithiobacillaceae</taxon>
        <taxon>Acidithiobacillus</taxon>
    </lineage>
</organism>
<feature type="binding site" evidence="8">
    <location>
        <position position="30"/>
    </location>
    <ligand>
        <name>Mg(2+)</name>
        <dbReference type="ChEBI" id="CHEBI:18420"/>
    </ligand>
</feature>
<evidence type="ECO:0000313" key="11">
    <source>
        <dbReference type="Proteomes" id="UP000193925"/>
    </source>
</evidence>
<evidence type="ECO:0000256" key="4">
    <source>
        <dbReference type="ARBA" id="ARBA00022741"/>
    </source>
</evidence>
<proteinExistence type="inferred from homology"/>
<name>A0A060UQB6_9PROT</name>
<dbReference type="SUPFAM" id="SSF52540">
    <property type="entry name" value="P-loop containing nucleoside triphosphate hydrolases"/>
    <property type="match status" value="1"/>
</dbReference>
<dbReference type="EMBL" id="CCCS020000002">
    <property type="protein sequence ID" value="CDQ08774.1"/>
    <property type="molecule type" value="Genomic_DNA"/>
</dbReference>
<evidence type="ECO:0000256" key="8">
    <source>
        <dbReference type="HAMAP-Rule" id="MF_00336"/>
    </source>
</evidence>
<dbReference type="GO" id="GO:0000287">
    <property type="term" value="F:magnesium ion binding"/>
    <property type="evidence" value="ECO:0007669"/>
    <property type="project" value="UniProtKB-UniRule"/>
</dbReference>
<reference evidence="9" key="1">
    <citation type="submission" date="2014-03" db="EMBL/GenBank/DDBJ databases">
        <authorList>
            <person name="Genoscope - CEA"/>
        </authorList>
    </citation>
    <scope>NUCLEOTIDE SEQUENCE [LARGE SCALE GENOMIC DNA]</scope>
    <source>
        <strain evidence="9">CF27</strain>
    </source>
</reference>
<dbReference type="PANTHER" id="PTHR43210">
    <property type="entry name" value="DETHIOBIOTIN SYNTHETASE"/>
    <property type="match status" value="1"/>
</dbReference>
<keyword evidence="4 8" id="KW-0547">Nucleotide-binding</keyword>
<reference evidence="10 11" key="3">
    <citation type="submission" date="2017-03" db="EMBL/GenBank/DDBJ databases">
        <authorList>
            <person name="Regsiter A."/>
            <person name="William W."/>
        </authorList>
    </citation>
    <scope>NUCLEOTIDE SEQUENCE [LARGE SCALE GENOMIC DNA]</scope>
    <source>
        <strain evidence="10">PRJEB5721</strain>
    </source>
</reference>
<feature type="binding site" evidence="8">
    <location>
        <position position="65"/>
    </location>
    <ligand>
        <name>ATP</name>
        <dbReference type="ChEBI" id="CHEBI:30616"/>
    </ligand>
</feature>
<keyword evidence="1 8" id="KW-0963">Cytoplasm</keyword>
<keyword evidence="2 8" id="KW-0436">Ligase</keyword>
<evidence type="ECO:0000256" key="3">
    <source>
        <dbReference type="ARBA" id="ARBA00022723"/>
    </source>
</evidence>
<reference evidence="9" key="2">
    <citation type="submission" date="2014-07" db="EMBL/GenBank/DDBJ databases">
        <title>Initial genome analysis of the psychrotolerant acidophile Acidithiobacillus ferrivorans CF27: insights into iron and sulfur oxidation pathways and into biofilm formation.</title>
        <authorList>
            <person name="Talla E."/>
            <person name="Hedrich S."/>
            <person name="Mangenot S."/>
            <person name="Ji B."/>
            <person name="Johnson D.B."/>
            <person name="Barbe V."/>
            <person name="Bonnefoy V."/>
        </authorList>
    </citation>
    <scope>NUCLEOTIDE SEQUENCE [LARGE SCALE GENOMIC DNA]</scope>
    <source>
        <strain evidence="9">CF27</strain>
    </source>
</reference>
<accession>A0A060UQB6</accession>
<comment type="pathway">
    <text evidence="8">Cofactor biosynthesis; biotin biosynthesis; biotin from 7,8-diaminononanoate: step 1/2.</text>
</comment>
<evidence type="ECO:0000256" key="7">
    <source>
        <dbReference type="ARBA" id="ARBA00022842"/>
    </source>
</evidence>
<feature type="binding site" evidence="8">
    <location>
        <position position="126"/>
    </location>
    <ligand>
        <name>Mg(2+)</name>
        <dbReference type="ChEBI" id="CHEBI:18420"/>
    </ligand>
</feature>
<feature type="binding site" evidence="8">
    <location>
        <position position="55"/>
    </location>
    <ligand>
        <name>substrate</name>
    </ligand>
</feature>
<comment type="subunit">
    <text evidence="8">Homodimer.</text>
</comment>
<dbReference type="Pfam" id="PF13500">
    <property type="entry name" value="AAA_26"/>
    <property type="match status" value="1"/>
</dbReference>
<keyword evidence="7 8" id="KW-0460">Magnesium</keyword>
<feature type="binding site" evidence="8">
    <location>
        <position position="65"/>
    </location>
    <ligand>
        <name>Mg(2+)</name>
        <dbReference type="ChEBI" id="CHEBI:18420"/>
    </ligand>
</feature>
<dbReference type="EC" id="6.3.3.3" evidence="8"/>
<comment type="cofactor">
    <cofactor evidence="8">
        <name>Mg(2+)</name>
        <dbReference type="ChEBI" id="CHEBI:18420"/>
    </cofactor>
</comment>
<dbReference type="HAMAP" id="MF_00336">
    <property type="entry name" value="BioD"/>
    <property type="match status" value="1"/>
</dbReference>
<feature type="active site" evidence="8">
    <location>
        <position position="51"/>
    </location>
</feature>
<dbReference type="GO" id="GO:0005524">
    <property type="term" value="F:ATP binding"/>
    <property type="evidence" value="ECO:0007669"/>
    <property type="project" value="UniProtKB-UniRule"/>
</dbReference>